<reference evidence="2 3" key="1">
    <citation type="journal article" date="2023" name="Sci. Data">
        <title>Genome assembly of the Korean intertidal mud-creeper Batillaria attramentaria.</title>
        <authorList>
            <person name="Patra A.K."/>
            <person name="Ho P.T."/>
            <person name="Jun S."/>
            <person name="Lee S.J."/>
            <person name="Kim Y."/>
            <person name="Won Y.J."/>
        </authorList>
    </citation>
    <scope>NUCLEOTIDE SEQUENCE [LARGE SCALE GENOMIC DNA]</scope>
    <source>
        <strain evidence="2">Wonlab-2016</strain>
    </source>
</reference>
<organism evidence="2 3">
    <name type="scientific">Batillaria attramentaria</name>
    <dbReference type="NCBI Taxonomy" id="370345"/>
    <lineage>
        <taxon>Eukaryota</taxon>
        <taxon>Metazoa</taxon>
        <taxon>Spiralia</taxon>
        <taxon>Lophotrochozoa</taxon>
        <taxon>Mollusca</taxon>
        <taxon>Gastropoda</taxon>
        <taxon>Caenogastropoda</taxon>
        <taxon>Sorbeoconcha</taxon>
        <taxon>Cerithioidea</taxon>
        <taxon>Batillariidae</taxon>
        <taxon>Batillaria</taxon>
    </lineage>
</organism>
<accession>A0ABD0L9Y9</accession>
<gene>
    <name evidence="2" type="ORF">BaRGS_00012487</name>
</gene>
<proteinExistence type="predicted"/>
<feature type="region of interest" description="Disordered" evidence="1">
    <location>
        <begin position="1"/>
        <end position="21"/>
    </location>
</feature>
<evidence type="ECO:0000313" key="2">
    <source>
        <dbReference type="EMBL" id="KAK7496322.1"/>
    </source>
</evidence>
<keyword evidence="3" id="KW-1185">Reference proteome</keyword>
<evidence type="ECO:0000256" key="1">
    <source>
        <dbReference type="SAM" id="MobiDB-lite"/>
    </source>
</evidence>
<dbReference type="EMBL" id="JACVVK020000068">
    <property type="protein sequence ID" value="KAK7496322.1"/>
    <property type="molecule type" value="Genomic_DNA"/>
</dbReference>
<name>A0ABD0L9Y9_9CAEN</name>
<dbReference type="Proteomes" id="UP001519460">
    <property type="component" value="Unassembled WGS sequence"/>
</dbReference>
<dbReference type="AlphaFoldDB" id="A0ABD0L9Y9"/>
<sequence length="87" mass="9857">MTKKTQRPQDSRPLLTSLGKGVTEIAEDEETRLPRSSHCFFHSGPLHPAKMIASRPEITDPAINFTTIKVPQRFDPRKLRKPCYTPG</sequence>
<protein>
    <submittedName>
        <fullName evidence="2">Uncharacterized protein</fullName>
    </submittedName>
</protein>
<feature type="non-terminal residue" evidence="2">
    <location>
        <position position="87"/>
    </location>
</feature>
<comment type="caution">
    <text evidence="2">The sequence shown here is derived from an EMBL/GenBank/DDBJ whole genome shotgun (WGS) entry which is preliminary data.</text>
</comment>
<evidence type="ECO:0000313" key="3">
    <source>
        <dbReference type="Proteomes" id="UP001519460"/>
    </source>
</evidence>